<keyword evidence="1" id="KW-0472">Membrane</keyword>
<proteinExistence type="predicted"/>
<feature type="transmembrane region" description="Helical" evidence="1">
    <location>
        <begin position="47"/>
        <end position="68"/>
    </location>
</feature>
<evidence type="ECO:0000256" key="1">
    <source>
        <dbReference type="SAM" id="Phobius"/>
    </source>
</evidence>
<dbReference type="EMBL" id="RRCF01000002">
    <property type="protein sequence ID" value="RRJ21470.1"/>
    <property type="molecule type" value="Genomic_DNA"/>
</dbReference>
<sequence>MTKNSGSAAFQLVFFSIHGLLNVFVPSACQTASEDLFMQPDTGTFRFSLKFSIGLFVLLTLWLLYLDWQLLVPGWLKYGFFLINAVTLFGYWRDKKAAEQQAWRTQESTLLLLGLVGGWPAAFVAQHWFRHKNRKLSFQLLFWLTVVLHTSALYSLWLSGWLLP</sequence>
<name>A0A3P3QLW9_9GAMM</name>
<reference evidence="2 3" key="1">
    <citation type="submission" date="2018-11" db="EMBL/GenBank/DDBJ databases">
        <title>Draft genome analysis of Rheinheimera mesophila isolated from an industrial waste site.</title>
        <authorList>
            <person name="Yu Q."/>
            <person name="Qi Y."/>
            <person name="Zhang H."/>
            <person name="Lu Y."/>
            <person name="Pu J."/>
        </authorList>
    </citation>
    <scope>NUCLEOTIDE SEQUENCE [LARGE SCALE GENOMIC DNA]</scope>
    <source>
        <strain evidence="2 3">IITR13</strain>
    </source>
</reference>
<dbReference type="AlphaFoldDB" id="A0A3P3QLW9"/>
<feature type="transmembrane region" description="Helical" evidence="1">
    <location>
        <begin position="75"/>
        <end position="92"/>
    </location>
</feature>
<accession>A0A3P3QLW9</accession>
<keyword evidence="1" id="KW-0812">Transmembrane</keyword>
<evidence type="ECO:0000313" key="2">
    <source>
        <dbReference type="EMBL" id="RRJ21470.1"/>
    </source>
</evidence>
<gene>
    <name evidence="2" type="ORF">EIK76_11405</name>
</gene>
<feature type="transmembrane region" description="Helical" evidence="1">
    <location>
        <begin position="112"/>
        <end position="129"/>
    </location>
</feature>
<dbReference type="InterPro" id="IPR010718">
    <property type="entry name" value="DUF1294"/>
</dbReference>
<dbReference type="Proteomes" id="UP000276260">
    <property type="component" value="Unassembled WGS sequence"/>
</dbReference>
<keyword evidence="3" id="KW-1185">Reference proteome</keyword>
<evidence type="ECO:0000313" key="3">
    <source>
        <dbReference type="Proteomes" id="UP000276260"/>
    </source>
</evidence>
<organism evidence="2 3">
    <name type="scientific">Rheinheimera mesophila</name>
    <dbReference type="NCBI Taxonomy" id="1547515"/>
    <lineage>
        <taxon>Bacteria</taxon>
        <taxon>Pseudomonadati</taxon>
        <taxon>Pseudomonadota</taxon>
        <taxon>Gammaproteobacteria</taxon>
        <taxon>Chromatiales</taxon>
        <taxon>Chromatiaceae</taxon>
        <taxon>Rheinheimera</taxon>
    </lineage>
</organism>
<keyword evidence="1" id="KW-1133">Transmembrane helix</keyword>
<comment type="caution">
    <text evidence="2">The sequence shown here is derived from an EMBL/GenBank/DDBJ whole genome shotgun (WGS) entry which is preliminary data.</text>
</comment>
<dbReference type="OrthoDB" id="72963at2"/>
<protein>
    <submittedName>
        <fullName evidence="2">DUF1294 domain-containing protein</fullName>
    </submittedName>
</protein>
<dbReference type="Pfam" id="PF06961">
    <property type="entry name" value="DUF1294"/>
    <property type="match status" value="1"/>
</dbReference>
<feature type="transmembrane region" description="Helical" evidence="1">
    <location>
        <begin position="141"/>
        <end position="163"/>
    </location>
</feature>